<dbReference type="RefSeq" id="WP_133975477.1">
    <property type="nucleotide sequence ID" value="NZ_OPYN01000179.1"/>
</dbReference>
<name>A0AAQ1P9Y8_9PSED</name>
<comment type="caution">
    <text evidence="1">The sequence shown here is derived from an EMBL/GenBank/DDBJ whole genome shotgun (WGS) entry which is preliminary data.</text>
</comment>
<evidence type="ECO:0000313" key="2">
    <source>
        <dbReference type="Proteomes" id="UP000294335"/>
    </source>
</evidence>
<keyword evidence="2" id="KW-1185">Reference proteome</keyword>
<evidence type="ECO:0000313" key="1">
    <source>
        <dbReference type="EMBL" id="SPO62576.1"/>
    </source>
</evidence>
<organism evidence="1 2">
    <name type="scientific">Pseudomonas inefficax</name>
    <dbReference type="NCBI Taxonomy" id="2078786"/>
    <lineage>
        <taxon>Bacteria</taxon>
        <taxon>Pseudomonadati</taxon>
        <taxon>Pseudomonadota</taxon>
        <taxon>Gammaproteobacteria</taxon>
        <taxon>Pseudomonadales</taxon>
        <taxon>Pseudomonadaceae</taxon>
        <taxon>Pseudomonas</taxon>
    </lineage>
</organism>
<dbReference type="Proteomes" id="UP000294335">
    <property type="component" value="Unassembled WGS sequence"/>
</dbReference>
<gene>
    <name evidence="1" type="ORF">JV551A3_V1_1790011</name>
</gene>
<sequence length="290" mass="33002">MANGNLDFYCRCKKCKGSGLGWINHIDGTWVRVHRSFIDGFVVDTATGEILGPDDASSIYADRYDYKRSLADCRSIDDFEEHLKHVDLRKLPPRNKALLDNMQAQADWVWKISNKTIDCRITAPVMKTLKVLERAIKYRNMLAITQVGLAKLLGVHVDDLMRKLKPLQDRGFVRVRTSRTPLCAVRKGEVILTVNPRFIFRGDDWLKDKYATALYKQGGDVNNLVTPNPVPKPWTGDRTAPDGFPPCTMQFTVYTTEQLELNLHGRYVEYGESVKAMRLAQMELPLQLAA</sequence>
<protein>
    <submittedName>
        <fullName evidence="1">Uncharacterized protein</fullName>
    </submittedName>
</protein>
<accession>A0AAQ1P9Y8</accession>
<dbReference type="EMBL" id="OPYN01000179">
    <property type="protein sequence ID" value="SPO62576.1"/>
    <property type="molecule type" value="Genomic_DNA"/>
</dbReference>
<proteinExistence type="predicted"/>
<reference evidence="1 2" key="1">
    <citation type="submission" date="2018-02" db="EMBL/GenBank/DDBJ databases">
        <authorList>
            <person name="Dubost A."/>
        </authorList>
    </citation>
    <scope>NUCLEOTIDE SEQUENCE [LARGE SCALE GENOMIC DNA]</scope>
    <source>
        <strain evidence="2">JV551A3</strain>
    </source>
</reference>
<dbReference type="AlphaFoldDB" id="A0AAQ1P9Y8"/>